<accession>A0A6G0X7H5</accession>
<dbReference type="VEuPathDB" id="FungiDB:AeMF1_018891"/>
<sequence>MEQQAKEPIGIRRDGVLQDHLYLVANDHQFREDLAYVYEILRDDSTSSVDEDSRASNGVLSTSFSTGPSYKHATAPATAFPPRQRTTEDPRRFEVRQRQEICLLRHQVEALKAHLEYRHKRALIPPSKWQRVAKIERIEKENILRENARLKQLVHQQATFIVQMENSFRNRPCLSLNDIQSEEWQNYRLPAQKSLRVEAIHAIADRQLRRMQSTFIKAGVFDTTKYILRINFVPQPGGSALVEFVNNIVLAAPFDIMGTIAWELQSCKAPVDLPEGVSQAVEVIDDQTVYVMHEDAPRRSCANSIRKRYVEPYRHVIVQRTVQEDALMPQMNRGAVENKSSWMEITPLPEDATKSHMAFVMHFEMEEVQQNNGPLMKLMASIFDRFTTAYRPAAPGTLPIVTSTMFDTTAVPYLHFQSFAEREKLLVLAMSKHSNIAIQNYLSKTRDTSKALETTNC</sequence>
<reference evidence="2 3" key="1">
    <citation type="submission" date="2019-07" db="EMBL/GenBank/DDBJ databases">
        <title>Genomics analysis of Aphanomyces spp. identifies a new class of oomycete effector associated with host adaptation.</title>
        <authorList>
            <person name="Gaulin E."/>
        </authorList>
    </citation>
    <scope>NUCLEOTIDE SEQUENCE [LARGE SCALE GENOMIC DNA]</scope>
    <source>
        <strain evidence="2 3">ATCC 201684</strain>
    </source>
</reference>
<protein>
    <recommendedName>
        <fullName evidence="4">START domain-containing protein</fullName>
    </recommendedName>
</protein>
<evidence type="ECO:0000313" key="3">
    <source>
        <dbReference type="Proteomes" id="UP000481153"/>
    </source>
</evidence>
<evidence type="ECO:0000256" key="1">
    <source>
        <dbReference type="SAM" id="MobiDB-lite"/>
    </source>
</evidence>
<evidence type="ECO:0008006" key="4">
    <source>
        <dbReference type="Google" id="ProtNLM"/>
    </source>
</evidence>
<proteinExistence type="predicted"/>
<gene>
    <name evidence="2" type="ORF">Ae201684_007692</name>
</gene>
<keyword evidence="3" id="KW-1185">Reference proteome</keyword>
<dbReference type="Proteomes" id="UP000481153">
    <property type="component" value="Unassembled WGS sequence"/>
</dbReference>
<comment type="caution">
    <text evidence="2">The sequence shown here is derived from an EMBL/GenBank/DDBJ whole genome shotgun (WGS) entry which is preliminary data.</text>
</comment>
<evidence type="ECO:0000313" key="2">
    <source>
        <dbReference type="EMBL" id="KAF0735942.1"/>
    </source>
</evidence>
<dbReference type="EMBL" id="VJMJ01000091">
    <property type="protein sequence ID" value="KAF0735942.1"/>
    <property type="molecule type" value="Genomic_DNA"/>
</dbReference>
<name>A0A6G0X7H5_9STRA</name>
<organism evidence="2 3">
    <name type="scientific">Aphanomyces euteiches</name>
    <dbReference type="NCBI Taxonomy" id="100861"/>
    <lineage>
        <taxon>Eukaryota</taxon>
        <taxon>Sar</taxon>
        <taxon>Stramenopiles</taxon>
        <taxon>Oomycota</taxon>
        <taxon>Saprolegniomycetes</taxon>
        <taxon>Saprolegniales</taxon>
        <taxon>Verrucalvaceae</taxon>
        <taxon>Aphanomyces</taxon>
    </lineage>
</organism>
<feature type="region of interest" description="Disordered" evidence="1">
    <location>
        <begin position="66"/>
        <end position="90"/>
    </location>
</feature>
<dbReference type="AlphaFoldDB" id="A0A6G0X7H5"/>